<feature type="transmembrane region" description="Helical" evidence="9">
    <location>
        <begin position="195"/>
        <end position="217"/>
    </location>
</feature>
<dbReference type="InterPro" id="IPR017452">
    <property type="entry name" value="GPCR_Rhodpsn_7TM"/>
</dbReference>
<evidence type="ECO:0000256" key="9">
    <source>
        <dbReference type="SAM" id="Phobius"/>
    </source>
</evidence>
<name>A0A9J7LTF9_BRAFL</name>
<dbReference type="SUPFAM" id="SSF81321">
    <property type="entry name" value="Family A G protein-coupled receptor-like"/>
    <property type="match status" value="1"/>
</dbReference>
<dbReference type="PRINTS" id="PR00237">
    <property type="entry name" value="GPCRRHODOPSN"/>
</dbReference>
<dbReference type="GO" id="GO:0004930">
    <property type="term" value="F:G protein-coupled receptor activity"/>
    <property type="evidence" value="ECO:0000318"/>
    <property type="project" value="GO_Central"/>
</dbReference>
<evidence type="ECO:0000256" key="3">
    <source>
        <dbReference type="ARBA" id="ARBA00022692"/>
    </source>
</evidence>
<evidence type="ECO:0000256" key="5">
    <source>
        <dbReference type="ARBA" id="ARBA00023040"/>
    </source>
</evidence>
<dbReference type="Proteomes" id="UP000001554">
    <property type="component" value="Chromosome 10"/>
</dbReference>
<dbReference type="PROSITE" id="PS50262">
    <property type="entry name" value="G_PROTEIN_RECEP_F1_2"/>
    <property type="match status" value="1"/>
</dbReference>
<keyword evidence="4 9" id="KW-1133">Transmembrane helix</keyword>
<comment type="subcellular location">
    <subcellularLocation>
        <location evidence="1">Cell membrane</location>
        <topology evidence="1">Multi-pass membrane protein</topology>
    </subcellularLocation>
</comment>
<keyword evidence="8" id="KW-0807">Transducer</keyword>
<dbReference type="GO" id="GO:0043005">
    <property type="term" value="C:neuron projection"/>
    <property type="evidence" value="ECO:0000318"/>
    <property type="project" value="GO_Central"/>
</dbReference>
<feature type="transmembrane region" description="Helical" evidence="9">
    <location>
        <begin position="138"/>
        <end position="156"/>
    </location>
</feature>
<dbReference type="Pfam" id="PF00001">
    <property type="entry name" value="7tm_1"/>
    <property type="match status" value="1"/>
</dbReference>
<reference evidence="11" key="1">
    <citation type="journal article" date="2020" name="Nat. Ecol. Evol.">
        <title>Deeply conserved synteny resolves early events in vertebrate evolution.</title>
        <authorList>
            <person name="Simakov O."/>
            <person name="Marletaz F."/>
            <person name="Yue J.X."/>
            <person name="O'Connell B."/>
            <person name="Jenkins J."/>
            <person name="Brandt A."/>
            <person name="Calef R."/>
            <person name="Tung C.H."/>
            <person name="Huang T.K."/>
            <person name="Schmutz J."/>
            <person name="Satoh N."/>
            <person name="Yu J.K."/>
            <person name="Putnam N.H."/>
            <person name="Green R.E."/>
            <person name="Rokhsar D.S."/>
        </authorList>
    </citation>
    <scope>NUCLEOTIDE SEQUENCE [LARGE SCALE GENOMIC DNA]</scope>
    <source>
        <strain evidence="11">S238N-H82</strain>
    </source>
</reference>
<dbReference type="RefSeq" id="XP_035687960.1">
    <property type="nucleotide sequence ID" value="XM_035832067.1"/>
</dbReference>
<keyword evidence="2" id="KW-1003">Cell membrane</keyword>
<sequence length="340" mass="38157">MNVSTSSSYVSAGEKALGLALRNVLTALGSTFTVVGIAGNLLVIFIILRFPRMRTVCNVYLFSIALSDLNLVMVAPIIIQFYRNGRWTFGPGSCEAESCIKFTSMFAGFFLVSAFNYQRYRAIANPIETRQRQSLKRAALICLSIFLLALVANLPFCVTSHVVEEVVKNKTVAVCRYFWPDWSNIPEHSERAHRLYLTCLGFLLPFCLNFTLYVLIIRKLHSQDAFRSAAVGKRVKDSTTVTKMAVMVTASFVICVGPFHMYNFISAVSDIYIPEYVGRWTCVLTFGNSALDPIIYALMGTNFRDCIKQLFCRRPLAGETQKQLNDSDILHANLPLSELK</sequence>
<protein>
    <submittedName>
        <fullName evidence="12">Delta-type opioid receptor-like</fullName>
    </submittedName>
</protein>
<dbReference type="OrthoDB" id="9986189at2759"/>
<evidence type="ECO:0000256" key="1">
    <source>
        <dbReference type="ARBA" id="ARBA00004651"/>
    </source>
</evidence>
<evidence type="ECO:0000259" key="10">
    <source>
        <dbReference type="PROSITE" id="PS50262"/>
    </source>
</evidence>
<dbReference type="GO" id="GO:0005886">
    <property type="term" value="C:plasma membrane"/>
    <property type="evidence" value="ECO:0000318"/>
    <property type="project" value="GO_Central"/>
</dbReference>
<evidence type="ECO:0000256" key="2">
    <source>
        <dbReference type="ARBA" id="ARBA00022475"/>
    </source>
</evidence>
<feature type="transmembrane region" description="Helical" evidence="9">
    <location>
        <begin position="244"/>
        <end position="265"/>
    </location>
</feature>
<evidence type="ECO:0000313" key="12">
    <source>
        <dbReference type="RefSeq" id="XP_035687960.1"/>
    </source>
</evidence>
<keyword evidence="3 9" id="KW-0812">Transmembrane</keyword>
<gene>
    <name evidence="12" type="primary">LOC118423811</name>
</gene>
<feature type="transmembrane region" description="Helical" evidence="9">
    <location>
        <begin position="277"/>
        <end position="299"/>
    </location>
</feature>
<dbReference type="InterPro" id="IPR000276">
    <property type="entry name" value="GPCR_Rhodpsn"/>
</dbReference>
<feature type="transmembrane region" description="Helical" evidence="9">
    <location>
        <begin position="59"/>
        <end position="79"/>
    </location>
</feature>
<dbReference type="FunFam" id="1.20.1070.10:FF:000324">
    <property type="entry name" value="Uncharacterized protein"/>
    <property type="match status" value="1"/>
</dbReference>
<feature type="transmembrane region" description="Helical" evidence="9">
    <location>
        <begin position="24"/>
        <end position="47"/>
    </location>
</feature>
<keyword evidence="7" id="KW-0675">Receptor</keyword>
<evidence type="ECO:0000256" key="7">
    <source>
        <dbReference type="ARBA" id="ARBA00023170"/>
    </source>
</evidence>
<keyword evidence="6 9" id="KW-0472">Membrane</keyword>
<dbReference type="AlphaFoldDB" id="A0A9J7LTF9"/>
<reference evidence="12" key="2">
    <citation type="submission" date="2025-08" db="UniProtKB">
        <authorList>
            <consortium name="RefSeq"/>
        </authorList>
    </citation>
    <scope>IDENTIFICATION</scope>
    <source>
        <strain evidence="12">S238N-H82</strain>
        <tissue evidence="12">Testes</tissue>
    </source>
</reference>
<dbReference type="GO" id="GO:0007218">
    <property type="term" value="P:neuropeptide signaling pathway"/>
    <property type="evidence" value="ECO:0000318"/>
    <property type="project" value="GO_Central"/>
</dbReference>
<keyword evidence="11" id="KW-1185">Reference proteome</keyword>
<dbReference type="PANTHER" id="PTHR24229">
    <property type="entry name" value="NEUROPEPTIDES RECEPTOR"/>
    <property type="match status" value="1"/>
</dbReference>
<proteinExistence type="predicted"/>
<evidence type="ECO:0000256" key="6">
    <source>
        <dbReference type="ARBA" id="ARBA00023136"/>
    </source>
</evidence>
<evidence type="ECO:0000313" key="11">
    <source>
        <dbReference type="Proteomes" id="UP000001554"/>
    </source>
</evidence>
<keyword evidence="5" id="KW-0297">G-protein coupled receptor</keyword>
<dbReference type="KEGG" id="bfo:118423811"/>
<dbReference type="GeneID" id="118423811"/>
<dbReference type="Gene3D" id="1.20.1070.10">
    <property type="entry name" value="Rhodopsin 7-helix transmembrane proteins"/>
    <property type="match status" value="1"/>
</dbReference>
<organism evidence="11 12">
    <name type="scientific">Branchiostoma floridae</name>
    <name type="common">Florida lancelet</name>
    <name type="synonym">Amphioxus</name>
    <dbReference type="NCBI Taxonomy" id="7739"/>
    <lineage>
        <taxon>Eukaryota</taxon>
        <taxon>Metazoa</taxon>
        <taxon>Chordata</taxon>
        <taxon>Cephalochordata</taxon>
        <taxon>Leptocardii</taxon>
        <taxon>Amphioxiformes</taxon>
        <taxon>Branchiostomatidae</taxon>
        <taxon>Branchiostoma</taxon>
    </lineage>
</organism>
<feature type="transmembrane region" description="Helical" evidence="9">
    <location>
        <begin position="99"/>
        <end position="117"/>
    </location>
</feature>
<dbReference type="GO" id="GO:0042923">
    <property type="term" value="F:neuropeptide binding"/>
    <property type="evidence" value="ECO:0000318"/>
    <property type="project" value="GO_Central"/>
</dbReference>
<evidence type="ECO:0000256" key="8">
    <source>
        <dbReference type="ARBA" id="ARBA00023224"/>
    </source>
</evidence>
<feature type="domain" description="G-protein coupled receptors family 1 profile" evidence="10">
    <location>
        <begin position="39"/>
        <end position="296"/>
    </location>
</feature>
<evidence type="ECO:0000256" key="4">
    <source>
        <dbReference type="ARBA" id="ARBA00022989"/>
    </source>
</evidence>
<accession>A0A9J7LTF9</accession>
<dbReference type="PANTHER" id="PTHR24229:SF112">
    <property type="entry name" value="CHEMOKINE-LIKE RECEPTOR 1"/>
    <property type="match status" value="1"/>
</dbReference>